<dbReference type="Proteomes" id="UP000199656">
    <property type="component" value="Unassembled WGS sequence"/>
</dbReference>
<evidence type="ECO:0000313" key="1">
    <source>
        <dbReference type="EMBL" id="SEA99239.1"/>
    </source>
</evidence>
<evidence type="ECO:0000313" key="2">
    <source>
        <dbReference type="Proteomes" id="UP000199656"/>
    </source>
</evidence>
<protein>
    <submittedName>
        <fullName evidence="1">Uncharacterized protein</fullName>
    </submittedName>
</protein>
<dbReference type="EMBL" id="FNRL01000027">
    <property type="protein sequence ID" value="SEA99239.1"/>
    <property type="molecule type" value="Genomic_DNA"/>
</dbReference>
<sequence length="199" mass="23403">MLNLFKRTKVELWERQLLINVFSKMPPEFHYLCDQVEEGILKRVFFISTPIPNYVGFSYNRDVVGKFERKQDNGFEIKGVRVYDEVSKSFIDFEIHISHGLVIGYSTPNNKKISIDINKIDVSDLKIQYDINPLYDKIRPLLKPAYVRSVSPDDVYEVELDGKIYYHLQDLEDGDFIGMDDNGKYYEITHDPYEIKEIS</sequence>
<keyword evidence="2" id="KW-1185">Reference proteome</keyword>
<name>A0A1H4FPF7_9BACT</name>
<gene>
    <name evidence="1" type="ORF">SAMN05660909_04584</name>
</gene>
<proteinExistence type="predicted"/>
<dbReference type="AlphaFoldDB" id="A0A1H4FPF7"/>
<reference evidence="2" key="1">
    <citation type="submission" date="2016-10" db="EMBL/GenBank/DDBJ databases">
        <authorList>
            <person name="Varghese N."/>
            <person name="Submissions S."/>
        </authorList>
    </citation>
    <scope>NUCLEOTIDE SEQUENCE [LARGE SCALE GENOMIC DNA]</scope>
    <source>
        <strain evidence="2">DSM 23920</strain>
    </source>
</reference>
<dbReference type="STRING" id="408074.SAMN05660909_04584"/>
<organism evidence="1 2">
    <name type="scientific">Chitinophaga terrae</name>
    <name type="common">ex Kim and Jung 2007</name>
    <dbReference type="NCBI Taxonomy" id="408074"/>
    <lineage>
        <taxon>Bacteria</taxon>
        <taxon>Pseudomonadati</taxon>
        <taxon>Bacteroidota</taxon>
        <taxon>Chitinophagia</taxon>
        <taxon>Chitinophagales</taxon>
        <taxon>Chitinophagaceae</taxon>
        <taxon>Chitinophaga</taxon>
    </lineage>
</organism>
<accession>A0A1H4FPF7</accession>